<feature type="region of interest" description="Disordered" evidence="1">
    <location>
        <begin position="54"/>
        <end position="86"/>
    </location>
</feature>
<accession>A0A1W5BBQ0</accession>
<evidence type="ECO:0000313" key="4">
    <source>
        <dbReference type="Proteomes" id="UP000008144"/>
    </source>
</evidence>
<evidence type="ECO:0000313" key="3">
    <source>
        <dbReference type="Ensembl" id="ENSCINP00000032393.1"/>
    </source>
</evidence>
<evidence type="ECO:0000256" key="2">
    <source>
        <dbReference type="SAM" id="SignalP"/>
    </source>
</evidence>
<protein>
    <submittedName>
        <fullName evidence="3">Uncharacterized protein</fullName>
    </submittedName>
</protein>
<dbReference type="GeneTree" id="ENSGT00660000097308"/>
<feature type="compositionally biased region" description="Polar residues" evidence="1">
    <location>
        <begin position="56"/>
        <end position="72"/>
    </location>
</feature>
<reference evidence="4" key="1">
    <citation type="journal article" date="2002" name="Science">
        <title>The draft genome of Ciona intestinalis: insights into chordate and vertebrate origins.</title>
        <authorList>
            <person name="Dehal P."/>
            <person name="Satou Y."/>
            <person name="Campbell R.K."/>
            <person name="Chapman J."/>
            <person name="Degnan B."/>
            <person name="De Tomaso A."/>
            <person name="Davidson B."/>
            <person name="Di Gregorio A."/>
            <person name="Gelpke M."/>
            <person name="Goodstein D.M."/>
            <person name="Harafuji N."/>
            <person name="Hastings K.E."/>
            <person name="Ho I."/>
            <person name="Hotta K."/>
            <person name="Huang W."/>
            <person name="Kawashima T."/>
            <person name="Lemaire P."/>
            <person name="Martinez D."/>
            <person name="Meinertzhagen I.A."/>
            <person name="Necula S."/>
            <person name="Nonaka M."/>
            <person name="Putnam N."/>
            <person name="Rash S."/>
            <person name="Saiga H."/>
            <person name="Satake M."/>
            <person name="Terry A."/>
            <person name="Yamada L."/>
            <person name="Wang H.G."/>
            <person name="Awazu S."/>
            <person name="Azumi K."/>
            <person name="Boore J."/>
            <person name="Branno M."/>
            <person name="Chin-Bow S."/>
            <person name="DeSantis R."/>
            <person name="Doyle S."/>
            <person name="Francino P."/>
            <person name="Keys D.N."/>
            <person name="Haga S."/>
            <person name="Hayashi H."/>
            <person name="Hino K."/>
            <person name="Imai K.S."/>
            <person name="Inaba K."/>
            <person name="Kano S."/>
            <person name="Kobayashi K."/>
            <person name="Kobayashi M."/>
            <person name="Lee B.I."/>
            <person name="Makabe K.W."/>
            <person name="Manohar C."/>
            <person name="Matassi G."/>
            <person name="Medina M."/>
            <person name="Mochizuki Y."/>
            <person name="Mount S."/>
            <person name="Morishita T."/>
            <person name="Miura S."/>
            <person name="Nakayama A."/>
            <person name="Nishizaka S."/>
            <person name="Nomoto H."/>
            <person name="Ohta F."/>
            <person name="Oishi K."/>
            <person name="Rigoutsos I."/>
            <person name="Sano M."/>
            <person name="Sasaki A."/>
            <person name="Sasakura Y."/>
            <person name="Shoguchi E."/>
            <person name="Shin-i T."/>
            <person name="Spagnuolo A."/>
            <person name="Stainier D."/>
            <person name="Suzuki M.M."/>
            <person name="Tassy O."/>
            <person name="Takatori N."/>
            <person name="Tokuoka M."/>
            <person name="Yagi K."/>
            <person name="Yoshizaki F."/>
            <person name="Wada S."/>
            <person name="Zhang C."/>
            <person name="Hyatt P.D."/>
            <person name="Larimer F."/>
            <person name="Detter C."/>
            <person name="Doggett N."/>
            <person name="Glavina T."/>
            <person name="Hawkins T."/>
            <person name="Richardson P."/>
            <person name="Lucas S."/>
            <person name="Kohara Y."/>
            <person name="Levine M."/>
            <person name="Satoh N."/>
            <person name="Rokhsar D.S."/>
        </authorList>
    </citation>
    <scope>NUCLEOTIDE SEQUENCE [LARGE SCALE GENOMIC DNA]</scope>
</reference>
<accession>H2XRV9</accession>
<feature type="signal peptide" evidence="2">
    <location>
        <begin position="1"/>
        <end position="21"/>
    </location>
</feature>
<dbReference type="Ensembl" id="ENSCINT00000037339.1">
    <property type="protein sequence ID" value="ENSCINP00000032393.1"/>
    <property type="gene ID" value="ENSCING00000021969.1"/>
</dbReference>
<dbReference type="InParanoid" id="H2XRV9"/>
<reference evidence="3" key="2">
    <citation type="journal article" date="2008" name="Genome Biol.">
        <title>Improved genome assembly and evidence-based global gene model set for the chordate Ciona intestinalis: new insight into intron and operon populations.</title>
        <authorList>
            <person name="Satou Y."/>
            <person name="Mineta K."/>
            <person name="Ogasawara M."/>
            <person name="Sasakura Y."/>
            <person name="Shoguchi E."/>
            <person name="Ueno K."/>
            <person name="Yamada L."/>
            <person name="Matsumoto J."/>
            <person name="Wasserscheid J."/>
            <person name="Dewar K."/>
            <person name="Wiley G.B."/>
            <person name="Macmil S.L."/>
            <person name="Roe B.A."/>
            <person name="Zeller R.W."/>
            <person name="Hastings K.E."/>
            <person name="Lemaire P."/>
            <person name="Lindquist E."/>
            <person name="Endo T."/>
            <person name="Hotta K."/>
            <person name="Inaba K."/>
        </authorList>
    </citation>
    <scope>NUCLEOTIDE SEQUENCE [LARGE SCALE GENOMIC DNA]</scope>
    <source>
        <strain evidence="3">wild type</strain>
    </source>
</reference>
<reference evidence="3" key="3">
    <citation type="submission" date="2025-08" db="UniProtKB">
        <authorList>
            <consortium name="Ensembl"/>
        </authorList>
    </citation>
    <scope>IDENTIFICATION</scope>
</reference>
<evidence type="ECO:0000256" key="1">
    <source>
        <dbReference type="SAM" id="MobiDB-lite"/>
    </source>
</evidence>
<feature type="chain" id="PRO_5015093543" evidence="2">
    <location>
        <begin position="22"/>
        <end position="86"/>
    </location>
</feature>
<feature type="compositionally biased region" description="Acidic residues" evidence="1">
    <location>
        <begin position="76"/>
        <end position="86"/>
    </location>
</feature>
<proteinExistence type="predicted"/>
<dbReference type="HOGENOM" id="CLU_2497205_0_0_1"/>
<dbReference type="EMBL" id="EAAA01002413">
    <property type="status" value="NOT_ANNOTATED_CDS"/>
    <property type="molecule type" value="Genomic_DNA"/>
</dbReference>
<dbReference type="Proteomes" id="UP000008144">
    <property type="component" value="Chromosome 7"/>
</dbReference>
<name>H2XRV9_CIOIN</name>
<organism evidence="3 4">
    <name type="scientific">Ciona intestinalis</name>
    <name type="common">Transparent sea squirt</name>
    <name type="synonym">Ascidia intestinalis</name>
    <dbReference type="NCBI Taxonomy" id="7719"/>
    <lineage>
        <taxon>Eukaryota</taxon>
        <taxon>Metazoa</taxon>
        <taxon>Chordata</taxon>
        <taxon>Tunicata</taxon>
        <taxon>Ascidiacea</taxon>
        <taxon>Phlebobranchia</taxon>
        <taxon>Cionidae</taxon>
        <taxon>Ciona</taxon>
    </lineage>
</organism>
<keyword evidence="4" id="KW-1185">Reference proteome</keyword>
<keyword evidence="2" id="KW-0732">Signal</keyword>
<dbReference type="AlphaFoldDB" id="H2XRV9"/>
<reference evidence="3" key="4">
    <citation type="submission" date="2025-09" db="UniProtKB">
        <authorList>
            <consortium name="Ensembl"/>
        </authorList>
    </citation>
    <scope>IDENTIFICATION</scope>
</reference>
<sequence>MKRNAVLVVCVLLVAFQLADCFSRRRFDFSRRRIYVARRRSLAFAHRRRFGDTAENENNPIKTDSDETSYIHSDQADDELMQMAEE</sequence>